<feature type="compositionally biased region" description="Polar residues" evidence="14">
    <location>
        <begin position="577"/>
        <end position="586"/>
    </location>
</feature>
<evidence type="ECO:0000256" key="11">
    <source>
        <dbReference type="ARBA" id="ARBA00023170"/>
    </source>
</evidence>
<evidence type="ECO:0000313" key="17">
    <source>
        <dbReference type="EMBL" id="KAG7155440.1"/>
    </source>
</evidence>
<feature type="transmembrane region" description="Helical" evidence="15">
    <location>
        <begin position="235"/>
        <end position="257"/>
    </location>
</feature>
<keyword evidence="18" id="KW-1185">Reference proteome</keyword>
<evidence type="ECO:0000256" key="5">
    <source>
        <dbReference type="ARBA" id="ARBA00022692"/>
    </source>
</evidence>
<evidence type="ECO:0000313" key="18">
    <source>
        <dbReference type="Proteomes" id="UP000747542"/>
    </source>
</evidence>
<feature type="transmembrane region" description="Helical" evidence="15">
    <location>
        <begin position="196"/>
        <end position="214"/>
    </location>
</feature>
<comment type="similarity">
    <text evidence="2">Belongs to the G-protein coupled receptor 1 family.</text>
</comment>
<feature type="compositionally biased region" description="Polar residues" evidence="14">
    <location>
        <begin position="681"/>
        <end position="694"/>
    </location>
</feature>
<protein>
    <submittedName>
        <fullName evidence="17">Opsin 5-like 1</fullName>
    </submittedName>
</protein>
<proteinExistence type="inferred from homology"/>
<dbReference type="GO" id="GO:0009881">
    <property type="term" value="F:photoreceptor activity"/>
    <property type="evidence" value="ECO:0007669"/>
    <property type="project" value="UniProtKB-KW"/>
</dbReference>
<feature type="transmembrane region" description="Helical" evidence="15">
    <location>
        <begin position="60"/>
        <end position="79"/>
    </location>
</feature>
<feature type="region of interest" description="Disordered" evidence="14">
    <location>
        <begin position="564"/>
        <end position="762"/>
    </location>
</feature>
<dbReference type="Gene3D" id="1.20.1070.10">
    <property type="entry name" value="Rhodopsin 7-helix transmembrane proteins"/>
    <property type="match status" value="2"/>
</dbReference>
<dbReference type="PROSITE" id="PS50262">
    <property type="entry name" value="G_PROTEIN_RECEP_F1_2"/>
    <property type="match status" value="2"/>
</dbReference>
<keyword evidence="13" id="KW-0844">Vision</keyword>
<evidence type="ECO:0000256" key="8">
    <source>
        <dbReference type="ARBA" id="ARBA00022991"/>
    </source>
</evidence>
<sequence>MGSGPWVSGAVGVRGRGCQGVCGDPMVVVSGIASFNSKMGGQSVAAAVHTSLTPTTNPPLPAFVSAAANVTATATAYVDKFDSRLEWYEDVIVGIFLILVGIMSLLGNGSSIIMFHRRLRHLTPAEVLLMNLAVMHLFIALFSYPAPMISSFSHRWIFGDIGCKLYGCVCYLLGVATITSMMALAVVRYLKTCSHTYIPSIVMFWCYARILLLVRRNHRKKFLMTKRNSASQGRSELQITLISWLVCVGFLVAWLPYSIVSVMYGLTGREAPVYASLAPVLLAKSSCAYNPVIYIFINARYRSEMLRILQGYLRPLVCFPGGEEERHHKDGDLDDAAEGEKSYWLAGWVALISSPLMLYIRSSMDMEMKSSSMIRINKESIVLENYLPISTTESTNLKPDLHPASDKQILSNSLRNSAQGVYDVQQSISDNGQISEHISNGEPSGPCDGQPPAHSTGSYYSIQKPSSATSSAKHSVVEQSPVQHHPAEEYALKQSSDSQANTCSTGNFHPLYHFPGQKVSLQLSCSDSHGHKAAKPSSEDVNCYEEVTESTIMSKTSVIHHEKESTNFSSLSESSNMLGQLPSSQSKTHKAETSTTVVSRSLEGDAVIITEEHEGPNVETSSADLRTRDPSPDQLHNSRKHNTKDDPQVDSDASIGEPTTLSSSGDLSPTDSSEEQPAPAENTSTENLVPSITVATEKLVGARPKRGSVTENSTASLLQHSHHRSSSFTSTPPGATKDTCSPTESSTGSSVVRPTRPTVLQL</sequence>
<keyword evidence="9" id="KW-0297">G-protein coupled receptor</keyword>
<evidence type="ECO:0000256" key="6">
    <source>
        <dbReference type="ARBA" id="ARBA00022925"/>
    </source>
</evidence>
<keyword evidence="3" id="KW-0600">Photoreceptor protein</keyword>
<evidence type="ECO:0000256" key="1">
    <source>
        <dbReference type="ARBA" id="ARBA00004141"/>
    </source>
</evidence>
<evidence type="ECO:0000256" key="3">
    <source>
        <dbReference type="ARBA" id="ARBA00022543"/>
    </source>
</evidence>
<evidence type="ECO:0000256" key="9">
    <source>
        <dbReference type="ARBA" id="ARBA00023040"/>
    </source>
</evidence>
<keyword evidence="6" id="KW-0681">Retinal protein</keyword>
<dbReference type="Pfam" id="PF00001">
    <property type="entry name" value="7tm_1"/>
    <property type="match status" value="2"/>
</dbReference>
<dbReference type="GO" id="GO:0007601">
    <property type="term" value="P:visual perception"/>
    <property type="evidence" value="ECO:0007669"/>
    <property type="project" value="UniProtKB-KW"/>
</dbReference>
<reference evidence="17" key="1">
    <citation type="journal article" date="2021" name="Sci. Adv.">
        <title>The American lobster genome reveals insights on longevity, neural, and immune adaptations.</title>
        <authorList>
            <person name="Polinski J.M."/>
            <person name="Zimin A.V."/>
            <person name="Clark K.F."/>
            <person name="Kohn A.B."/>
            <person name="Sadowski N."/>
            <person name="Timp W."/>
            <person name="Ptitsyn A."/>
            <person name="Khanna P."/>
            <person name="Romanova D.Y."/>
            <person name="Williams P."/>
            <person name="Greenwood S.J."/>
            <person name="Moroz L.L."/>
            <person name="Walt D.R."/>
            <person name="Bodnar A.G."/>
        </authorList>
    </citation>
    <scope>NUCLEOTIDE SEQUENCE</scope>
    <source>
        <strain evidence="17">GMGI-L3</strain>
    </source>
</reference>
<feature type="transmembrane region" description="Helical" evidence="15">
    <location>
        <begin position="127"/>
        <end position="144"/>
    </location>
</feature>
<keyword evidence="4" id="KW-0716">Sensory transduction</keyword>
<keyword evidence="5 15" id="KW-0812">Transmembrane</keyword>
<evidence type="ECO:0000256" key="7">
    <source>
        <dbReference type="ARBA" id="ARBA00022989"/>
    </source>
</evidence>
<name>A0A8J5JGY6_HOMAM</name>
<evidence type="ECO:0000256" key="15">
    <source>
        <dbReference type="SAM" id="Phobius"/>
    </source>
</evidence>
<evidence type="ECO:0000259" key="16">
    <source>
        <dbReference type="PROSITE" id="PS50262"/>
    </source>
</evidence>
<keyword evidence="11" id="KW-0675">Receptor</keyword>
<feature type="transmembrane region" description="Helical" evidence="15">
    <location>
        <begin position="342"/>
        <end position="360"/>
    </location>
</feature>
<dbReference type="PANTHER" id="PTHR24240">
    <property type="entry name" value="OPSIN"/>
    <property type="match status" value="1"/>
</dbReference>
<dbReference type="InterPro" id="IPR017452">
    <property type="entry name" value="GPCR_Rhodpsn_7TM"/>
</dbReference>
<evidence type="ECO:0000256" key="14">
    <source>
        <dbReference type="SAM" id="MobiDB-lite"/>
    </source>
</evidence>
<evidence type="ECO:0000256" key="10">
    <source>
        <dbReference type="ARBA" id="ARBA00023136"/>
    </source>
</evidence>
<dbReference type="InterPro" id="IPR050125">
    <property type="entry name" value="GPCR_opsins"/>
</dbReference>
<keyword evidence="7 15" id="KW-1133">Transmembrane helix</keyword>
<dbReference type="AlphaFoldDB" id="A0A8J5JGY6"/>
<dbReference type="EMBL" id="JAHLQT010041650">
    <property type="protein sequence ID" value="KAG7155440.1"/>
    <property type="molecule type" value="Genomic_DNA"/>
</dbReference>
<feature type="compositionally biased region" description="Low complexity" evidence="14">
    <location>
        <begin position="658"/>
        <end position="671"/>
    </location>
</feature>
<evidence type="ECO:0000256" key="4">
    <source>
        <dbReference type="ARBA" id="ARBA00022606"/>
    </source>
</evidence>
<feature type="domain" description="G-protein coupled receptors family 1 profile" evidence="16">
    <location>
        <begin position="107"/>
        <end position="199"/>
    </location>
</feature>
<gene>
    <name evidence="17" type="primary">Opn5-L1</name>
    <name evidence="17" type="ORF">Hamer_G019858</name>
</gene>
<comment type="caution">
    <text evidence="17">The sequence shown here is derived from an EMBL/GenBank/DDBJ whole genome shotgun (WGS) entry which is preliminary data.</text>
</comment>
<evidence type="ECO:0000256" key="13">
    <source>
        <dbReference type="ARBA" id="ARBA00023305"/>
    </source>
</evidence>
<dbReference type="GO" id="GO:0004930">
    <property type="term" value="F:G protein-coupled receptor activity"/>
    <property type="evidence" value="ECO:0007669"/>
    <property type="project" value="UniProtKB-KW"/>
</dbReference>
<accession>A0A8J5JGY6</accession>
<dbReference type="PRINTS" id="PR00237">
    <property type="entry name" value="GPCRRHODOPSN"/>
</dbReference>
<feature type="compositionally biased region" description="Polar residues" evidence="14">
    <location>
        <begin position="728"/>
        <end position="762"/>
    </location>
</feature>
<dbReference type="InterPro" id="IPR027430">
    <property type="entry name" value="Retinal_BS"/>
</dbReference>
<comment type="subcellular location">
    <subcellularLocation>
        <location evidence="1">Membrane</location>
        <topology evidence="1">Multi-pass membrane protein</topology>
    </subcellularLocation>
</comment>
<dbReference type="PROSITE" id="PS00238">
    <property type="entry name" value="OPSIN"/>
    <property type="match status" value="1"/>
</dbReference>
<keyword evidence="8" id="KW-0157">Chromophore</keyword>
<dbReference type="InterPro" id="IPR000276">
    <property type="entry name" value="GPCR_Rhodpsn"/>
</dbReference>
<feature type="compositionally biased region" description="Polar residues" evidence="14">
    <location>
        <begin position="709"/>
        <end position="719"/>
    </location>
</feature>
<keyword evidence="12" id="KW-0807">Transducer</keyword>
<evidence type="ECO:0000256" key="2">
    <source>
        <dbReference type="ARBA" id="ARBA00010663"/>
    </source>
</evidence>
<organism evidence="17 18">
    <name type="scientific">Homarus americanus</name>
    <name type="common">American lobster</name>
    <dbReference type="NCBI Taxonomy" id="6706"/>
    <lineage>
        <taxon>Eukaryota</taxon>
        <taxon>Metazoa</taxon>
        <taxon>Ecdysozoa</taxon>
        <taxon>Arthropoda</taxon>
        <taxon>Crustacea</taxon>
        <taxon>Multicrustacea</taxon>
        <taxon>Malacostraca</taxon>
        <taxon>Eumalacostraca</taxon>
        <taxon>Eucarida</taxon>
        <taxon>Decapoda</taxon>
        <taxon>Pleocyemata</taxon>
        <taxon>Astacidea</taxon>
        <taxon>Nephropoidea</taxon>
        <taxon>Nephropidae</taxon>
        <taxon>Homarus</taxon>
    </lineage>
</organism>
<dbReference type="GO" id="GO:0007602">
    <property type="term" value="P:phototransduction"/>
    <property type="evidence" value="ECO:0007669"/>
    <property type="project" value="UniProtKB-KW"/>
</dbReference>
<feature type="transmembrane region" description="Helical" evidence="15">
    <location>
        <begin position="91"/>
        <end position="115"/>
    </location>
</feature>
<dbReference type="Proteomes" id="UP000747542">
    <property type="component" value="Unassembled WGS sequence"/>
</dbReference>
<feature type="compositionally biased region" description="Low complexity" evidence="14">
    <location>
        <begin position="566"/>
        <end position="576"/>
    </location>
</feature>
<dbReference type="GO" id="GO:0016020">
    <property type="term" value="C:membrane"/>
    <property type="evidence" value="ECO:0007669"/>
    <property type="project" value="UniProtKB-SubCell"/>
</dbReference>
<feature type="domain" description="G-protein coupled receptors family 1 profile" evidence="16">
    <location>
        <begin position="201"/>
        <end position="294"/>
    </location>
</feature>
<feature type="compositionally biased region" description="Polar residues" evidence="14">
    <location>
        <begin position="453"/>
        <end position="482"/>
    </location>
</feature>
<dbReference type="SUPFAM" id="SSF81321">
    <property type="entry name" value="Family A G protein-coupled receptor-like"/>
    <property type="match status" value="1"/>
</dbReference>
<evidence type="ECO:0000256" key="12">
    <source>
        <dbReference type="ARBA" id="ARBA00023224"/>
    </source>
</evidence>
<feature type="region of interest" description="Disordered" evidence="14">
    <location>
        <begin position="434"/>
        <end position="485"/>
    </location>
</feature>
<feature type="transmembrane region" description="Helical" evidence="15">
    <location>
        <begin position="165"/>
        <end position="190"/>
    </location>
</feature>
<keyword evidence="10 15" id="KW-0472">Membrane</keyword>